<feature type="region of interest" description="Disordered" evidence="1">
    <location>
        <begin position="124"/>
        <end position="146"/>
    </location>
</feature>
<dbReference type="Proteomes" id="UP001187192">
    <property type="component" value="Unassembled WGS sequence"/>
</dbReference>
<evidence type="ECO:0000313" key="2">
    <source>
        <dbReference type="EMBL" id="GMN44672.1"/>
    </source>
</evidence>
<gene>
    <name evidence="2" type="ORF">TIFTF001_013885</name>
</gene>
<proteinExistence type="predicted"/>
<keyword evidence="3" id="KW-1185">Reference proteome</keyword>
<organism evidence="2 3">
    <name type="scientific">Ficus carica</name>
    <name type="common">Common fig</name>
    <dbReference type="NCBI Taxonomy" id="3494"/>
    <lineage>
        <taxon>Eukaryota</taxon>
        <taxon>Viridiplantae</taxon>
        <taxon>Streptophyta</taxon>
        <taxon>Embryophyta</taxon>
        <taxon>Tracheophyta</taxon>
        <taxon>Spermatophyta</taxon>
        <taxon>Magnoliopsida</taxon>
        <taxon>eudicotyledons</taxon>
        <taxon>Gunneridae</taxon>
        <taxon>Pentapetalae</taxon>
        <taxon>rosids</taxon>
        <taxon>fabids</taxon>
        <taxon>Rosales</taxon>
        <taxon>Moraceae</taxon>
        <taxon>Ficeae</taxon>
        <taxon>Ficus</taxon>
    </lineage>
</organism>
<dbReference type="EMBL" id="BTGU01000018">
    <property type="protein sequence ID" value="GMN44672.1"/>
    <property type="molecule type" value="Genomic_DNA"/>
</dbReference>
<feature type="region of interest" description="Disordered" evidence="1">
    <location>
        <begin position="1"/>
        <end position="20"/>
    </location>
</feature>
<evidence type="ECO:0000313" key="3">
    <source>
        <dbReference type="Proteomes" id="UP001187192"/>
    </source>
</evidence>
<protein>
    <submittedName>
        <fullName evidence="2">Uncharacterized protein</fullName>
    </submittedName>
</protein>
<comment type="caution">
    <text evidence="2">The sequence shown here is derived from an EMBL/GenBank/DDBJ whole genome shotgun (WGS) entry which is preliminary data.</text>
</comment>
<evidence type="ECO:0000256" key="1">
    <source>
        <dbReference type="SAM" id="MobiDB-lite"/>
    </source>
</evidence>
<sequence>MGIERVQAEQPTRARTERESRSLCFIRSRHRSPQLITLGGGGWSCESGSTFRSDSLTIGSEAGPETYADLLVTAVALAEGGCGRGGKRCDWRRGRRRREGPSTGFVVRRREGNGDEVVKIVAVADAIDDEEGGGGGGGGGERSETD</sequence>
<name>A0AA88A1R4_FICCA</name>
<accession>A0AA88A1R4</accession>
<dbReference type="AlphaFoldDB" id="A0AA88A1R4"/>
<reference evidence="2" key="1">
    <citation type="submission" date="2023-07" db="EMBL/GenBank/DDBJ databases">
        <title>draft genome sequence of fig (Ficus carica).</title>
        <authorList>
            <person name="Takahashi T."/>
            <person name="Nishimura K."/>
        </authorList>
    </citation>
    <scope>NUCLEOTIDE SEQUENCE</scope>
</reference>